<dbReference type="RefSeq" id="WP_160905376.1">
    <property type="nucleotide sequence ID" value="NZ_WVHS01000001.1"/>
</dbReference>
<dbReference type="Pfam" id="PF14905">
    <property type="entry name" value="OMP_b-brl_3"/>
    <property type="match status" value="1"/>
</dbReference>
<dbReference type="PANTHER" id="PTHR40980">
    <property type="entry name" value="PLUG DOMAIN-CONTAINING PROTEIN"/>
    <property type="match status" value="1"/>
</dbReference>
<accession>A0A7K1XTU5</accession>
<dbReference type="InterPro" id="IPR037066">
    <property type="entry name" value="Plug_dom_sf"/>
</dbReference>
<evidence type="ECO:0000313" key="4">
    <source>
        <dbReference type="Proteomes" id="UP000451233"/>
    </source>
</evidence>
<dbReference type="PANTHER" id="PTHR40980:SF4">
    <property type="entry name" value="TONB-DEPENDENT RECEPTOR-LIKE BETA-BARREL DOMAIN-CONTAINING PROTEIN"/>
    <property type="match status" value="1"/>
</dbReference>
<feature type="chain" id="PRO_5029797114" evidence="1">
    <location>
        <begin position="23"/>
        <end position="812"/>
    </location>
</feature>
<keyword evidence="3" id="KW-0675">Receptor</keyword>
<organism evidence="3 4">
    <name type="scientific">Hufsiella ginkgonis</name>
    <dbReference type="NCBI Taxonomy" id="2695274"/>
    <lineage>
        <taxon>Bacteria</taxon>
        <taxon>Pseudomonadati</taxon>
        <taxon>Bacteroidota</taxon>
        <taxon>Sphingobacteriia</taxon>
        <taxon>Sphingobacteriales</taxon>
        <taxon>Sphingobacteriaceae</taxon>
        <taxon>Hufsiella</taxon>
    </lineage>
</organism>
<dbReference type="Proteomes" id="UP000451233">
    <property type="component" value="Unassembled WGS sequence"/>
</dbReference>
<protein>
    <submittedName>
        <fullName evidence="3">TonB-dependent receptor</fullName>
    </submittedName>
</protein>
<proteinExistence type="predicted"/>
<evidence type="ECO:0000259" key="2">
    <source>
        <dbReference type="Pfam" id="PF14905"/>
    </source>
</evidence>
<dbReference type="InterPro" id="IPR008969">
    <property type="entry name" value="CarboxyPept-like_regulatory"/>
</dbReference>
<keyword evidence="1" id="KW-0732">Signal</keyword>
<gene>
    <name evidence="3" type="ORF">GS398_03765</name>
</gene>
<feature type="domain" description="Outer membrane protein beta-barrel" evidence="2">
    <location>
        <begin position="382"/>
        <end position="786"/>
    </location>
</feature>
<dbReference type="InterPro" id="IPR041700">
    <property type="entry name" value="OMP_b-brl_3"/>
</dbReference>
<name>A0A7K1XTU5_9SPHI</name>
<dbReference type="EMBL" id="WVHS01000001">
    <property type="protein sequence ID" value="MXV14402.1"/>
    <property type="molecule type" value="Genomic_DNA"/>
</dbReference>
<dbReference type="Gene3D" id="2.60.40.1120">
    <property type="entry name" value="Carboxypeptidase-like, regulatory domain"/>
    <property type="match status" value="1"/>
</dbReference>
<evidence type="ECO:0000256" key="1">
    <source>
        <dbReference type="SAM" id="SignalP"/>
    </source>
</evidence>
<comment type="caution">
    <text evidence="3">The sequence shown here is derived from an EMBL/GenBank/DDBJ whole genome shotgun (WGS) entry which is preliminary data.</text>
</comment>
<dbReference type="SUPFAM" id="SSF49464">
    <property type="entry name" value="Carboxypeptidase regulatory domain-like"/>
    <property type="match status" value="1"/>
</dbReference>
<dbReference type="Gene3D" id="2.170.130.10">
    <property type="entry name" value="TonB-dependent receptor, plug domain"/>
    <property type="match status" value="1"/>
</dbReference>
<feature type="signal peptide" evidence="1">
    <location>
        <begin position="1"/>
        <end position="22"/>
    </location>
</feature>
<sequence>MKLKFAAVIAAWISFAPTFLYGQQPIKITGTVVDTDQKPVDGGSVLLFRFPDSVLVKTNIIATDGTFTFEKVNAGKYTLQVQALGYREYHSPATEVSADLAWNTIILERVAKAIGEVAITAQKPFAEQKIDRTVVNPDALISNAGGTALDVLEKSPGVIVDPNGAISLNGKGVTIFVDDKPTYLSGTELETYLRSLSAAAIDQLELMANPPARYDASGNGGVINIRTKRGKAKGFNGAINLAYTQGKYAKTNDNANFNYRSGKMNLTGNAGFNYNNGFNDLLINRHFRDNSGTPTSDFIQNSLIRRKGQNYSTRLGFDYYATENSTWGINLTGSFSPRNVNSPVNSRFQKPSGTLDSTIVAQNKEHSASKNGGVNLNYRYHFGKSRRQLAADADYLRYSSDKDQIFDNKSYASNNQLKISDLLSGGLPAKIDIYSAKADYDHPLAEGISLSGGLKSSFTRTNNIADYFYTLNGATNPDYGKTNHFIYRETINAAYANFSREGKRISVQGGLRMESTFSKGHQLGNTVKPDSVFSRSYTSLFPTAYVQYKLDSAGNNQLRMNYGRRIERPYYEDLNPFLSPLDKFTYYTGNPFLRPSFGHNVELTYSYKSHLNVTLSYNRTNNEVNETIEIVDGIYYSRPGNIGRTTVKTLAFDAGFAAVSWLDFKLFGRVSEIHSVSDFYTGKLDNAGAYFFLRPVFSFKFPKDWTAQLDGGYQSDVTNAQFISKARGRVNLAFAKKLSASTSVRLVGNDLFYTFKNNGIINNLAGTDANWTNANDSRTVVLSLSYRFGKAIANQRNHDANGAEAEQSRVKN</sequence>
<keyword evidence="4" id="KW-1185">Reference proteome</keyword>
<dbReference type="AlphaFoldDB" id="A0A7K1XTU5"/>
<dbReference type="SUPFAM" id="SSF56935">
    <property type="entry name" value="Porins"/>
    <property type="match status" value="1"/>
</dbReference>
<dbReference type="Pfam" id="PF13620">
    <property type="entry name" value="CarboxypepD_reg"/>
    <property type="match status" value="1"/>
</dbReference>
<reference evidence="3 4" key="1">
    <citation type="submission" date="2019-11" db="EMBL/GenBank/DDBJ databases">
        <title>Pedobacter sp. HMF7056 Genome sequencing and assembly.</title>
        <authorList>
            <person name="Kang H."/>
            <person name="Kim H."/>
            <person name="Joh K."/>
        </authorList>
    </citation>
    <scope>NUCLEOTIDE SEQUENCE [LARGE SCALE GENOMIC DNA]</scope>
    <source>
        <strain evidence="3 4">HMF7056</strain>
    </source>
</reference>
<evidence type="ECO:0000313" key="3">
    <source>
        <dbReference type="EMBL" id="MXV14402.1"/>
    </source>
</evidence>